<dbReference type="GO" id="GO:0016787">
    <property type="term" value="F:hydrolase activity"/>
    <property type="evidence" value="ECO:0007669"/>
    <property type="project" value="UniProtKB-KW"/>
</dbReference>
<evidence type="ECO:0000313" key="9">
    <source>
        <dbReference type="EMBL" id="KAF2072578.1"/>
    </source>
</evidence>
<feature type="region of interest" description="Disordered" evidence="6">
    <location>
        <begin position="652"/>
        <end position="697"/>
    </location>
</feature>
<feature type="compositionally biased region" description="Acidic residues" evidence="6">
    <location>
        <begin position="674"/>
        <end position="684"/>
    </location>
</feature>
<reference evidence="9" key="1">
    <citation type="submission" date="2020-01" db="EMBL/GenBank/DDBJ databases">
        <title>Development of genomics and gene disruption for Polysphondylium violaceum indicates a role for the polyketide synthase stlB in stalk morphogenesis.</title>
        <authorList>
            <person name="Narita B."/>
            <person name="Kawabe Y."/>
            <person name="Kin K."/>
            <person name="Saito T."/>
            <person name="Gibbs R."/>
            <person name="Kuspa A."/>
            <person name="Muzny D."/>
            <person name="Queller D."/>
            <person name="Richards S."/>
            <person name="Strassman J."/>
            <person name="Sucgang R."/>
            <person name="Worley K."/>
            <person name="Schaap P."/>
        </authorList>
    </citation>
    <scope>NUCLEOTIDE SEQUENCE</scope>
    <source>
        <strain evidence="9">QSvi11</strain>
    </source>
</reference>
<evidence type="ECO:0000256" key="5">
    <source>
        <dbReference type="RuleBase" id="RU000492"/>
    </source>
</evidence>
<dbReference type="CDD" id="cd18787">
    <property type="entry name" value="SF2_C_DEAD"/>
    <property type="match status" value="1"/>
</dbReference>
<keyword evidence="2 5" id="KW-0378">Hydrolase</keyword>
<dbReference type="CDD" id="cd00268">
    <property type="entry name" value="DEADc"/>
    <property type="match status" value="1"/>
</dbReference>
<dbReference type="SMART" id="SM00487">
    <property type="entry name" value="DEXDc"/>
    <property type="match status" value="1"/>
</dbReference>
<proteinExistence type="inferred from homology"/>
<feature type="compositionally biased region" description="Polar residues" evidence="6">
    <location>
        <begin position="7"/>
        <end position="17"/>
    </location>
</feature>
<dbReference type="PROSITE" id="PS00039">
    <property type="entry name" value="DEAD_ATP_HELICASE"/>
    <property type="match status" value="1"/>
</dbReference>
<evidence type="ECO:0000256" key="4">
    <source>
        <dbReference type="ARBA" id="ARBA00022840"/>
    </source>
</evidence>
<dbReference type="InterPro" id="IPR050079">
    <property type="entry name" value="DEAD_box_RNA_helicase"/>
</dbReference>
<keyword evidence="1 5" id="KW-0547">Nucleotide-binding</keyword>
<dbReference type="Proteomes" id="UP000695562">
    <property type="component" value="Unassembled WGS sequence"/>
</dbReference>
<dbReference type="OrthoDB" id="19695at2759"/>
<feature type="compositionally biased region" description="Acidic residues" evidence="6">
    <location>
        <begin position="652"/>
        <end position="661"/>
    </location>
</feature>
<evidence type="ECO:0000313" key="10">
    <source>
        <dbReference type="Proteomes" id="UP000695562"/>
    </source>
</evidence>
<dbReference type="GO" id="GO:0005829">
    <property type="term" value="C:cytosol"/>
    <property type="evidence" value="ECO:0007669"/>
    <property type="project" value="TreeGrafter"/>
</dbReference>
<dbReference type="InterPro" id="IPR027417">
    <property type="entry name" value="P-loop_NTPase"/>
</dbReference>
<dbReference type="PANTHER" id="PTHR47959:SF1">
    <property type="entry name" value="ATP-DEPENDENT RNA HELICASE DBPA"/>
    <property type="match status" value="1"/>
</dbReference>
<dbReference type="Gene3D" id="3.40.50.300">
    <property type="entry name" value="P-loop containing nucleotide triphosphate hydrolases"/>
    <property type="match status" value="2"/>
</dbReference>
<feature type="domain" description="Helicase ATP-binding" evidence="7">
    <location>
        <begin position="256"/>
        <end position="440"/>
    </location>
</feature>
<name>A0A8J4PRV8_9MYCE</name>
<evidence type="ECO:0000256" key="1">
    <source>
        <dbReference type="ARBA" id="ARBA00022741"/>
    </source>
</evidence>
<dbReference type="Pfam" id="PF00271">
    <property type="entry name" value="Helicase_C"/>
    <property type="match status" value="1"/>
</dbReference>
<dbReference type="GO" id="GO:0005524">
    <property type="term" value="F:ATP binding"/>
    <property type="evidence" value="ECO:0007669"/>
    <property type="project" value="UniProtKB-KW"/>
</dbReference>
<gene>
    <name evidence="9" type="ORF">CYY_006101</name>
</gene>
<dbReference type="PANTHER" id="PTHR47959">
    <property type="entry name" value="ATP-DEPENDENT RNA HELICASE RHLE-RELATED"/>
    <property type="match status" value="1"/>
</dbReference>
<comment type="caution">
    <text evidence="9">The sequence shown here is derived from an EMBL/GenBank/DDBJ whole genome shotgun (WGS) entry which is preliminary data.</text>
</comment>
<evidence type="ECO:0000259" key="8">
    <source>
        <dbReference type="PROSITE" id="PS51194"/>
    </source>
</evidence>
<feature type="region of interest" description="Disordered" evidence="6">
    <location>
        <begin position="1"/>
        <end position="117"/>
    </location>
</feature>
<feature type="compositionally biased region" description="Low complexity" evidence="6">
    <location>
        <begin position="18"/>
        <end position="103"/>
    </location>
</feature>
<keyword evidence="4 5" id="KW-0067">ATP-binding</keyword>
<sequence length="717" mass="83443">MGDRYNNKNNKQFSNKGYNNSNDRYSNNNQYNDINKGYNNNNSYKNNNNKNNDRYNNNTQYNDINKGYNNKNNDNKYNNNNSKYNQNNNNKFNNNKDYNNNKNNHNKKKEDEEDEDNIKVYDIIEPEQDDDEDNTKLDEEEIDHIFDVVSDKKIEFTIDLEAVDYSDLSYYPSFKKKFLIQETEYELTSSKDFTILNDNTFDDEDNLQEQQQIVYLPDSKIPVASNQKSNCLPKEVKLFFDKTEFTEPTLFQKYAWPAILTGHDVIGTSLPGSGKTIGYLAPMISHVLDRMANSEKDIQDYEIESNIFSLILVPTRELGVQVYNNFKIITKFFGIRALPIYGGVAKQPQIQSLKKINPHVLISTPGRLIEMVYNQRVDLRSVSMLVLDEADKMLSKGLLPQLKQIKTQIRPDSQNILFSATFSESMRDIAKDWIKEPHINLKIGSMELPNLKHITQEVQFHAHHKKPRALVKVLESAELEKKKTIVFFNKIKELKRISIMCLKSNIKHQTIFGNIDQEKRETLINNFKSSRNLLLFSTDVIGRGIHVDDIQVIINYDFPKSLEQYCHRVGRAGRTKKAENAKAISFFTNTDSFLAKAFVNFLTEQGQKPSVPFLKQCNERIGTNFELVLSKRKEKELKKKRAAELEKLLQDVDESDSDSDLDDKYKKKYSGSESESESEEEKEEKEEKETEKKENVGEKRSFVNFDDLFKKNKKSKK</sequence>
<organism evidence="9 10">
    <name type="scientific">Polysphondylium violaceum</name>
    <dbReference type="NCBI Taxonomy" id="133409"/>
    <lineage>
        <taxon>Eukaryota</taxon>
        <taxon>Amoebozoa</taxon>
        <taxon>Evosea</taxon>
        <taxon>Eumycetozoa</taxon>
        <taxon>Dictyostelia</taxon>
        <taxon>Dictyosteliales</taxon>
        <taxon>Dictyosteliaceae</taxon>
        <taxon>Polysphondylium</taxon>
    </lineage>
</organism>
<comment type="similarity">
    <text evidence="5">Belongs to the DEAD box helicase family.</text>
</comment>
<protein>
    <recommendedName>
        <fullName evidence="11">RNA helicase</fullName>
    </recommendedName>
</protein>
<dbReference type="AlphaFoldDB" id="A0A8J4PRV8"/>
<dbReference type="InterPro" id="IPR044742">
    <property type="entry name" value="DEAD/DEAH_RhlB"/>
</dbReference>
<evidence type="ECO:0000256" key="6">
    <source>
        <dbReference type="SAM" id="MobiDB-lite"/>
    </source>
</evidence>
<dbReference type="GO" id="GO:0003676">
    <property type="term" value="F:nucleic acid binding"/>
    <property type="evidence" value="ECO:0007669"/>
    <property type="project" value="InterPro"/>
</dbReference>
<dbReference type="EMBL" id="AJWJ01000267">
    <property type="protein sequence ID" value="KAF2072578.1"/>
    <property type="molecule type" value="Genomic_DNA"/>
</dbReference>
<dbReference type="SMART" id="SM00490">
    <property type="entry name" value="HELICc"/>
    <property type="match status" value="1"/>
</dbReference>
<accession>A0A8J4PRV8</accession>
<dbReference type="SUPFAM" id="SSF52540">
    <property type="entry name" value="P-loop containing nucleoside triphosphate hydrolases"/>
    <property type="match status" value="2"/>
</dbReference>
<dbReference type="InterPro" id="IPR001650">
    <property type="entry name" value="Helicase_C-like"/>
</dbReference>
<dbReference type="PROSITE" id="PS51192">
    <property type="entry name" value="HELICASE_ATP_BIND_1"/>
    <property type="match status" value="1"/>
</dbReference>
<evidence type="ECO:0000256" key="2">
    <source>
        <dbReference type="ARBA" id="ARBA00022801"/>
    </source>
</evidence>
<dbReference type="PROSITE" id="PS51194">
    <property type="entry name" value="HELICASE_CTER"/>
    <property type="match status" value="1"/>
</dbReference>
<evidence type="ECO:0000259" key="7">
    <source>
        <dbReference type="PROSITE" id="PS51192"/>
    </source>
</evidence>
<dbReference type="InterPro" id="IPR000629">
    <property type="entry name" value="RNA-helicase_DEAD-box_CS"/>
</dbReference>
<evidence type="ECO:0008006" key="11">
    <source>
        <dbReference type="Google" id="ProtNLM"/>
    </source>
</evidence>
<dbReference type="InterPro" id="IPR014001">
    <property type="entry name" value="Helicase_ATP-bd"/>
</dbReference>
<dbReference type="Pfam" id="PF00270">
    <property type="entry name" value="DEAD"/>
    <property type="match status" value="1"/>
</dbReference>
<dbReference type="InterPro" id="IPR011545">
    <property type="entry name" value="DEAD/DEAH_box_helicase_dom"/>
</dbReference>
<keyword evidence="10" id="KW-1185">Reference proteome</keyword>
<feature type="compositionally biased region" description="Basic and acidic residues" evidence="6">
    <location>
        <begin position="685"/>
        <end position="697"/>
    </location>
</feature>
<feature type="domain" description="Helicase C-terminal" evidence="8">
    <location>
        <begin position="469"/>
        <end position="619"/>
    </location>
</feature>
<dbReference type="GO" id="GO:0003724">
    <property type="term" value="F:RNA helicase activity"/>
    <property type="evidence" value="ECO:0007669"/>
    <property type="project" value="TreeGrafter"/>
</dbReference>
<evidence type="ECO:0000256" key="3">
    <source>
        <dbReference type="ARBA" id="ARBA00022806"/>
    </source>
</evidence>
<keyword evidence="3 5" id="KW-0347">Helicase</keyword>